<keyword evidence="7 11" id="KW-1133">Transmembrane helix</keyword>
<dbReference type="GO" id="GO:0005886">
    <property type="term" value="C:plasma membrane"/>
    <property type="evidence" value="ECO:0007669"/>
    <property type="project" value="UniProtKB-SubCell"/>
</dbReference>
<dbReference type="AlphaFoldDB" id="A0A0B7B0R5"/>
<dbReference type="EMBL" id="HACG01039036">
    <property type="protein sequence ID" value="CEK85901.1"/>
    <property type="molecule type" value="Transcribed_RNA"/>
</dbReference>
<evidence type="ECO:0000256" key="11">
    <source>
        <dbReference type="SAM" id="Phobius"/>
    </source>
</evidence>
<evidence type="ECO:0000313" key="12">
    <source>
        <dbReference type="EMBL" id="CEK85901.1"/>
    </source>
</evidence>
<feature type="transmembrane region" description="Helical" evidence="11">
    <location>
        <begin position="323"/>
        <end position="345"/>
    </location>
</feature>
<evidence type="ECO:0000256" key="6">
    <source>
        <dbReference type="ARBA" id="ARBA00022781"/>
    </source>
</evidence>
<protein>
    <recommendedName>
        <fullName evidence="13">Otopetrin</fullName>
    </recommendedName>
</protein>
<keyword evidence="6" id="KW-0375">Hydrogen ion transport</keyword>
<proteinExistence type="inferred from homology"/>
<keyword evidence="8" id="KW-0406">Ion transport</keyword>
<reference evidence="12" key="1">
    <citation type="submission" date="2014-12" db="EMBL/GenBank/DDBJ databases">
        <title>Insight into the proteome of Arion vulgaris.</title>
        <authorList>
            <person name="Aradska J."/>
            <person name="Bulat T."/>
            <person name="Smidak R."/>
            <person name="Sarate P."/>
            <person name="Gangsoo J."/>
            <person name="Sialana F."/>
            <person name="Bilban M."/>
            <person name="Lubec G."/>
        </authorList>
    </citation>
    <scope>NUCLEOTIDE SEQUENCE</scope>
    <source>
        <tissue evidence="12">Skin</tissue>
    </source>
</reference>
<evidence type="ECO:0000256" key="8">
    <source>
        <dbReference type="ARBA" id="ARBA00023065"/>
    </source>
</evidence>
<evidence type="ECO:0000256" key="10">
    <source>
        <dbReference type="ARBA" id="ARBA00023303"/>
    </source>
</evidence>
<evidence type="ECO:0000256" key="4">
    <source>
        <dbReference type="ARBA" id="ARBA00022475"/>
    </source>
</evidence>
<comment type="similarity">
    <text evidence="2">Belongs to the otopetrin family.</text>
</comment>
<dbReference type="InterPro" id="IPR004878">
    <property type="entry name" value="Otopetrin"/>
</dbReference>
<evidence type="ECO:0000256" key="3">
    <source>
        <dbReference type="ARBA" id="ARBA00022448"/>
    </source>
</evidence>
<dbReference type="GO" id="GO:0015252">
    <property type="term" value="F:proton channel activity"/>
    <property type="evidence" value="ECO:0007669"/>
    <property type="project" value="InterPro"/>
</dbReference>
<comment type="subcellular location">
    <subcellularLocation>
        <location evidence="1">Cell membrane</location>
        <topology evidence="1">Multi-pass membrane protein</topology>
    </subcellularLocation>
</comment>
<gene>
    <name evidence="12" type="primary">ORF150799</name>
</gene>
<organism evidence="12">
    <name type="scientific">Arion vulgaris</name>
    <dbReference type="NCBI Taxonomy" id="1028688"/>
    <lineage>
        <taxon>Eukaryota</taxon>
        <taxon>Metazoa</taxon>
        <taxon>Spiralia</taxon>
        <taxon>Lophotrochozoa</taxon>
        <taxon>Mollusca</taxon>
        <taxon>Gastropoda</taxon>
        <taxon>Heterobranchia</taxon>
        <taxon>Euthyneura</taxon>
        <taxon>Panpulmonata</taxon>
        <taxon>Eupulmonata</taxon>
        <taxon>Stylommatophora</taxon>
        <taxon>Helicina</taxon>
        <taxon>Arionoidea</taxon>
        <taxon>Arionidae</taxon>
        <taxon>Arion</taxon>
    </lineage>
</organism>
<evidence type="ECO:0000256" key="5">
    <source>
        <dbReference type="ARBA" id="ARBA00022692"/>
    </source>
</evidence>
<feature type="transmembrane region" description="Helical" evidence="11">
    <location>
        <begin position="294"/>
        <end position="311"/>
    </location>
</feature>
<evidence type="ECO:0000256" key="7">
    <source>
        <dbReference type="ARBA" id="ARBA00022989"/>
    </source>
</evidence>
<evidence type="ECO:0000256" key="1">
    <source>
        <dbReference type="ARBA" id="ARBA00004651"/>
    </source>
</evidence>
<feature type="transmembrane region" description="Helical" evidence="11">
    <location>
        <begin position="255"/>
        <end position="274"/>
    </location>
</feature>
<dbReference type="PANTHER" id="PTHR21522">
    <property type="entry name" value="PROTON CHANNEL OTOP"/>
    <property type="match status" value="1"/>
</dbReference>
<feature type="transmembrane region" description="Helical" evidence="11">
    <location>
        <begin position="182"/>
        <end position="202"/>
    </location>
</feature>
<keyword evidence="4" id="KW-1003">Cell membrane</keyword>
<accession>A0A0B7B0R5</accession>
<dbReference type="Pfam" id="PF03189">
    <property type="entry name" value="Otopetrin"/>
    <property type="match status" value="1"/>
</dbReference>
<evidence type="ECO:0000256" key="9">
    <source>
        <dbReference type="ARBA" id="ARBA00023136"/>
    </source>
</evidence>
<keyword evidence="5 11" id="KW-0812">Transmembrane</keyword>
<sequence length="366" mass="41307">MVQIIMTQAITRKVLSTRSPGHIDSNDHHAGKERSLNYESHHENPVYNLVNSSVNLGRKLHAVMNSQDNDNLTDDSCQWADMMSKAVEASGTYLYPCTIEYSLMCAGILYVMWKNVGTKPRIPRHSEQDSDEDERRHKMSVDCTSSSRGLFLGILITVGTIISIIAFYMLNHKEEMKSSGIILAHLSETAIYTVTLVALFLAAYRMKDMTFHSDHEVDLEDILVLISFTGLLAFNIFSLTASVLSEVTTQSGLTILSNLLMLIQATTQTLFMLAGDRMTASTEAQARKKPGREFITFLLISNFAMWALNTFETQTPQHNPVQVEFYGATAWAIFTHISVPLGIYYRFHSTVCFSNIWKNAWKRKSH</sequence>
<keyword evidence="10" id="KW-0407">Ion channel</keyword>
<feature type="transmembrane region" description="Helical" evidence="11">
    <location>
        <begin position="222"/>
        <end position="243"/>
    </location>
</feature>
<name>A0A0B7B0R5_9EUPU</name>
<evidence type="ECO:0000256" key="2">
    <source>
        <dbReference type="ARBA" id="ARBA00006513"/>
    </source>
</evidence>
<feature type="transmembrane region" description="Helical" evidence="11">
    <location>
        <begin position="149"/>
        <end position="170"/>
    </location>
</feature>
<keyword evidence="3" id="KW-0813">Transport</keyword>
<evidence type="ECO:0008006" key="13">
    <source>
        <dbReference type="Google" id="ProtNLM"/>
    </source>
</evidence>
<keyword evidence="9 11" id="KW-0472">Membrane</keyword>
<dbReference type="PANTHER" id="PTHR21522:SF32">
    <property type="entry name" value="OTOPETRIN-2"/>
    <property type="match status" value="1"/>
</dbReference>